<dbReference type="AlphaFoldDB" id="F7PGG0"/>
<reference evidence="3 4" key="2">
    <citation type="journal article" date="2013" name="PLoS ONE">
        <title>INDIGO - INtegrated Data Warehouse of MIcrobial GenOmes with Examples from the Red Sea Extremophiles.</title>
        <authorList>
            <person name="Alam I."/>
            <person name="Antunes A."/>
            <person name="Kamau A.A."/>
            <person name="Ba Alawi W."/>
            <person name="Kalkatawi M."/>
            <person name="Stingl U."/>
            <person name="Bajic V.B."/>
        </authorList>
    </citation>
    <scope>NUCLEOTIDE SEQUENCE [LARGE SCALE GENOMIC DNA]</scope>
    <source>
        <strain evidence="3 4">SARL4B</strain>
    </source>
</reference>
<organism evidence="3 4">
    <name type="scientific">Halorhabdus tiamatea SARL4B</name>
    <dbReference type="NCBI Taxonomy" id="1033806"/>
    <lineage>
        <taxon>Archaea</taxon>
        <taxon>Methanobacteriati</taxon>
        <taxon>Methanobacteriota</taxon>
        <taxon>Stenosarchaea group</taxon>
        <taxon>Halobacteria</taxon>
        <taxon>Halobacteriales</taxon>
        <taxon>Haloarculaceae</taxon>
        <taxon>Halorhabdus</taxon>
    </lineage>
</organism>
<dbReference type="RefSeq" id="WP_008524315.1">
    <property type="nucleotide sequence ID" value="NC_021921.1"/>
</dbReference>
<dbReference type="Proteomes" id="UP000003861">
    <property type="component" value="Unassembled WGS sequence"/>
</dbReference>
<evidence type="ECO:0000313" key="5">
    <source>
        <dbReference type="Proteomes" id="UP000015381"/>
    </source>
</evidence>
<proteinExistence type="predicted"/>
<dbReference type="KEGG" id="hti:HTIA_1723"/>
<dbReference type="EMBL" id="AFNT02000067">
    <property type="protein sequence ID" value="ERJ04609.1"/>
    <property type="molecule type" value="Genomic_DNA"/>
</dbReference>
<evidence type="ECO:0000313" key="3">
    <source>
        <dbReference type="EMBL" id="ERJ04609.1"/>
    </source>
</evidence>
<evidence type="ECO:0000313" key="2">
    <source>
        <dbReference type="EMBL" id="CCQ33849.1"/>
    </source>
</evidence>
<feature type="transmembrane region" description="Helical" evidence="1">
    <location>
        <begin position="57"/>
        <end position="90"/>
    </location>
</feature>
<keyword evidence="1" id="KW-0812">Transmembrane</keyword>
<dbReference type="Proteomes" id="UP000015381">
    <property type="component" value="Chromosome I"/>
</dbReference>
<dbReference type="EMBL" id="HF571520">
    <property type="protein sequence ID" value="CCQ33849.1"/>
    <property type="molecule type" value="Genomic_DNA"/>
</dbReference>
<reference evidence="2 5" key="3">
    <citation type="journal article" date="2014" name="Environ. Microbiol.">
        <title>Halorhabdus tiamatea: proteogenomics and glycosidase activity measurements identify the first cultivated euryarchaeon from a deep-sea anoxic brine lake as potential polysaccharide degrader.</title>
        <authorList>
            <person name="Werner J."/>
            <person name="Ferrer M."/>
            <person name="Michel G."/>
            <person name="Mann A.J."/>
            <person name="Huang S."/>
            <person name="Juarez S."/>
            <person name="Ciordia S."/>
            <person name="Albar J.P."/>
            <person name="Alcaide M."/>
            <person name="La Cono V."/>
            <person name="Yakimov M.M."/>
            <person name="Antunes A."/>
            <person name="Taborda M."/>
            <person name="Da Costa M.S."/>
            <person name="Amann R.I."/>
            <person name="Gloeckner F.O."/>
            <person name="Golyshina O.V."/>
            <person name="Golyshin P.N."/>
            <person name="Teeling H."/>
        </authorList>
    </citation>
    <scope>NUCLEOTIDE SEQUENCE [LARGE SCALE GENOMIC DNA]</scope>
    <source>
        <strain evidence="5">SARL4B</strain>
        <strain evidence="2">Type strain: SARL4B</strain>
    </source>
</reference>
<evidence type="ECO:0000313" key="4">
    <source>
        <dbReference type="Proteomes" id="UP000003861"/>
    </source>
</evidence>
<protein>
    <recommendedName>
        <fullName evidence="6">SigmaK-factor processing regulatory BofA protein</fullName>
    </recommendedName>
</protein>
<sequence>MVTGIEVAALLIVLGVVLGAYWIVKVVKPFVWNAVIGLLVFLVAEIVLGLEVAVTPLALLVVALGGLPGAVLVILLSVLDVAFVPALVLAGL</sequence>
<accession>F7PGG0</accession>
<evidence type="ECO:0008006" key="6">
    <source>
        <dbReference type="Google" id="ProtNLM"/>
    </source>
</evidence>
<dbReference type="HOGENOM" id="CLU_172280_0_0_2"/>
<reference evidence="3 4" key="1">
    <citation type="journal article" date="2011" name="J. Bacteriol.">
        <title>Genome sequence of Halorhabdus tiamatea, the first archaeon isolated from a deep-sea anoxic brine lake.</title>
        <authorList>
            <person name="Antunes A."/>
            <person name="Alam I."/>
            <person name="Bajic V.B."/>
            <person name="Stingl U."/>
        </authorList>
    </citation>
    <scope>NUCLEOTIDE SEQUENCE [LARGE SCALE GENOMIC DNA]</scope>
    <source>
        <strain evidence="3 4">SARL4B</strain>
    </source>
</reference>
<dbReference type="eggNOG" id="arCOG05132">
    <property type="taxonomic scope" value="Archaea"/>
</dbReference>
<keyword evidence="1" id="KW-0472">Membrane</keyword>
<feature type="transmembrane region" description="Helical" evidence="1">
    <location>
        <begin position="30"/>
        <end position="50"/>
    </location>
</feature>
<keyword evidence="1" id="KW-1133">Transmembrane helix</keyword>
<evidence type="ECO:0000256" key="1">
    <source>
        <dbReference type="SAM" id="Phobius"/>
    </source>
</evidence>
<keyword evidence="5" id="KW-1185">Reference proteome</keyword>
<dbReference type="GeneID" id="23799724"/>
<feature type="transmembrane region" description="Helical" evidence="1">
    <location>
        <begin position="7"/>
        <end position="24"/>
    </location>
</feature>
<dbReference type="Pfam" id="PF07441">
    <property type="entry name" value="BofA"/>
    <property type="match status" value="1"/>
</dbReference>
<dbReference type="InterPro" id="IPR010001">
    <property type="entry name" value="BofA"/>
</dbReference>
<name>F7PGG0_9EURY</name>
<gene>
    <name evidence="3" type="ORF">HLRTI_003423</name>
    <name evidence="2" type="ORF">HTIA_1723</name>
</gene>